<reference evidence="2" key="1">
    <citation type="journal article" date="2019" name="Int. J. Syst. Evol. Microbiol.">
        <title>The Global Catalogue of Microorganisms (GCM) 10K type strain sequencing project: providing services to taxonomists for standard genome sequencing and annotation.</title>
        <authorList>
            <consortium name="The Broad Institute Genomics Platform"/>
            <consortium name="The Broad Institute Genome Sequencing Center for Infectious Disease"/>
            <person name="Wu L."/>
            <person name="Ma J."/>
        </authorList>
    </citation>
    <scope>NUCLEOTIDE SEQUENCE [LARGE SCALE GENOMIC DNA]</scope>
    <source>
        <strain evidence="2">KCTC 52039</strain>
    </source>
</reference>
<dbReference type="SUPFAM" id="SSF56954">
    <property type="entry name" value="Outer membrane efflux proteins (OEP)"/>
    <property type="match status" value="1"/>
</dbReference>
<accession>A0ABV7IZ52</accession>
<dbReference type="Gene3D" id="1.20.1600.10">
    <property type="entry name" value="Outer membrane efflux proteins (OEP)"/>
    <property type="match status" value="1"/>
</dbReference>
<evidence type="ECO:0000313" key="2">
    <source>
        <dbReference type="Proteomes" id="UP001595547"/>
    </source>
</evidence>
<dbReference type="Proteomes" id="UP001595547">
    <property type="component" value="Unassembled WGS sequence"/>
</dbReference>
<dbReference type="RefSeq" id="WP_380073402.1">
    <property type="nucleotide sequence ID" value="NZ_JBHRTO010000001.1"/>
</dbReference>
<sequence length="405" mass="42404">MLQTHEQAGPNAVGALGQPAGSGLIGDLQARRSVLPPGGSYAKISDAVIQAGSGAAQAELRVAQLKANAQAKNWLPSIGPSVNLTSLGGLAASLLLEQAMFDNGRRKAERAFASADVEVAAVSLSTAMNQRVFDGLTYYVNAQRARAQATVAQAAAQKLQEFNTIMGKRVAGGLSDGSEQQVLNQRVAEMQATVSVDLQTEASQMAQLAALTGQPMAGVNGLDTLPDTGKSSTEPLAVVKARGEGARAIAQAQMQLAGMKFGLSTTAGLDEGGVNPGLRLNGTGRLNPGAKDNIAALQQTGDVVDRQTAEAAETANRRIVALQQQKANLASRRAQGAEVLQQTAANLDLFTQQYKVGRRTLLELVGQYDAYARLQRDQASLGYDMALIDLEIARDRGLLVDGARM</sequence>
<keyword evidence="2" id="KW-1185">Reference proteome</keyword>
<comment type="caution">
    <text evidence="1">The sequence shown here is derived from an EMBL/GenBank/DDBJ whole genome shotgun (WGS) entry which is preliminary data.</text>
</comment>
<evidence type="ECO:0000313" key="1">
    <source>
        <dbReference type="EMBL" id="MFC3181817.1"/>
    </source>
</evidence>
<name>A0ABV7IZ52_9RHOB</name>
<dbReference type="EMBL" id="JBHRTO010000001">
    <property type="protein sequence ID" value="MFC3181817.1"/>
    <property type="molecule type" value="Genomic_DNA"/>
</dbReference>
<protein>
    <submittedName>
        <fullName evidence="1">TolC family protein</fullName>
    </submittedName>
</protein>
<organism evidence="1 2">
    <name type="scientific">Cypionkella sinensis</name>
    <dbReference type="NCBI Taxonomy" id="1756043"/>
    <lineage>
        <taxon>Bacteria</taxon>
        <taxon>Pseudomonadati</taxon>
        <taxon>Pseudomonadota</taxon>
        <taxon>Alphaproteobacteria</taxon>
        <taxon>Rhodobacterales</taxon>
        <taxon>Paracoccaceae</taxon>
        <taxon>Cypionkella</taxon>
    </lineage>
</organism>
<gene>
    <name evidence="1" type="ORF">ACFOGH_12505</name>
</gene>
<proteinExistence type="predicted"/>